<dbReference type="GO" id="GO:0045275">
    <property type="term" value="C:respiratory chain complex III"/>
    <property type="evidence" value="ECO:0007669"/>
    <property type="project" value="UniProtKB-UniRule"/>
</dbReference>
<evidence type="ECO:0000256" key="5">
    <source>
        <dbReference type="ARBA" id="ARBA00022692"/>
    </source>
</evidence>
<comment type="function">
    <text evidence="11">Component of the ubiquinol-cytochrome c oxidoreductase, a multisubunit transmembrane complex that is part of the mitochondrial electron transport chain which drives oxidative phosphorylation. The complex plays an important role in the uptake of multiple carbon sources present in different host niches.</text>
</comment>
<dbReference type="Gene3D" id="1.20.5.210">
    <property type="entry name" value="Cytochrome b-c1 complex subunit 8"/>
    <property type="match status" value="1"/>
</dbReference>
<name>A0A4R0RAW2_9APHY</name>
<comment type="similarity">
    <text evidence="2 11">Belongs to the UQCRQ/QCR8 family.</text>
</comment>
<keyword evidence="9 11" id="KW-0496">Mitochondrion</keyword>
<proteinExistence type="inferred from homology"/>
<sequence length="136" mass="15420">MPGPKVYALWWGDRGVMPQKGIIQYSASSLSLFLRRAHRSPQLLPLHLLLLLLLPRRGVETKRHTRAGETGVSPFRQRATHNLFRSYLFNGFTRLSAHVGYWIVPVALGYGTYTWAKKYDTWLNSKAAHVAGHGAH</sequence>
<comment type="subcellular location">
    <subcellularLocation>
        <location evidence="1 11">Mitochondrion inner membrane</location>
        <topology evidence="1 11">Single-pass membrane protein</topology>
    </subcellularLocation>
</comment>
<dbReference type="Pfam" id="PF02939">
    <property type="entry name" value="UcrQ"/>
    <property type="match status" value="1"/>
</dbReference>
<keyword evidence="10" id="KW-0472">Membrane</keyword>
<keyword evidence="5" id="KW-0812">Transmembrane</keyword>
<keyword evidence="3 11" id="KW-0813">Transport</keyword>
<dbReference type="SUPFAM" id="SSF81508">
    <property type="entry name" value="Ubiquinone-binding protein QP-C of cytochrome bc1 complex (Ubiquinol-cytochrome c reductase)"/>
    <property type="match status" value="2"/>
</dbReference>
<dbReference type="InterPro" id="IPR004205">
    <property type="entry name" value="Cyt_bc1_su8"/>
</dbReference>
<evidence type="ECO:0000256" key="4">
    <source>
        <dbReference type="ARBA" id="ARBA00022660"/>
    </source>
</evidence>
<evidence type="ECO:0000256" key="10">
    <source>
        <dbReference type="ARBA" id="ARBA00023136"/>
    </source>
</evidence>
<evidence type="ECO:0000256" key="7">
    <source>
        <dbReference type="ARBA" id="ARBA00022982"/>
    </source>
</evidence>
<keyword evidence="7 11" id="KW-0249">Electron transport</keyword>
<evidence type="ECO:0000313" key="13">
    <source>
        <dbReference type="Proteomes" id="UP000292702"/>
    </source>
</evidence>
<evidence type="ECO:0000256" key="8">
    <source>
        <dbReference type="ARBA" id="ARBA00022989"/>
    </source>
</evidence>
<keyword evidence="6 11" id="KW-0999">Mitochondrion inner membrane</keyword>
<evidence type="ECO:0000313" key="12">
    <source>
        <dbReference type="EMBL" id="TCD61369.1"/>
    </source>
</evidence>
<comment type="caution">
    <text evidence="12">The sequence shown here is derived from an EMBL/GenBank/DDBJ whole genome shotgun (WGS) entry which is preliminary data.</text>
</comment>
<keyword evidence="4 11" id="KW-0679">Respiratory chain</keyword>
<comment type="subunit">
    <text evidence="11">Component of the ubiquinol-cytochrome c oxidoreductase (cytochrome b-c1 complex, complex III, CIII), a multisubunit enzyme composed of 3 respiratory subunits cytochrome b, cytochrome c1 and Rieske protein, 2 core protein subunits, and additional low-molecular weight protein subunits. The complex exists as an obligatory dimer and forms supercomplexes (SCs) in the inner mitochondrial membrane with cytochrome c oxidase (complex IV, CIV).</text>
</comment>
<dbReference type="GO" id="GO:0006122">
    <property type="term" value="P:mitochondrial electron transport, ubiquinol to cytochrome c"/>
    <property type="evidence" value="ECO:0007669"/>
    <property type="project" value="UniProtKB-UniRule"/>
</dbReference>
<gene>
    <name evidence="12" type="primary">QCR8</name>
    <name evidence="12" type="ORF">EIP91_008538</name>
</gene>
<evidence type="ECO:0000256" key="2">
    <source>
        <dbReference type="ARBA" id="ARBA00007668"/>
    </source>
</evidence>
<evidence type="ECO:0000256" key="9">
    <source>
        <dbReference type="ARBA" id="ARBA00023128"/>
    </source>
</evidence>
<dbReference type="STRING" id="92696.A0A4R0RAW2"/>
<organism evidence="12 13">
    <name type="scientific">Steccherinum ochraceum</name>
    <dbReference type="NCBI Taxonomy" id="92696"/>
    <lineage>
        <taxon>Eukaryota</taxon>
        <taxon>Fungi</taxon>
        <taxon>Dikarya</taxon>
        <taxon>Basidiomycota</taxon>
        <taxon>Agaricomycotina</taxon>
        <taxon>Agaricomycetes</taxon>
        <taxon>Polyporales</taxon>
        <taxon>Steccherinaceae</taxon>
        <taxon>Steccherinum</taxon>
    </lineage>
</organism>
<dbReference type="GO" id="GO:0005743">
    <property type="term" value="C:mitochondrial inner membrane"/>
    <property type="evidence" value="ECO:0007669"/>
    <property type="project" value="UniProtKB-SubCell"/>
</dbReference>
<evidence type="ECO:0000256" key="11">
    <source>
        <dbReference type="RuleBase" id="RU368118"/>
    </source>
</evidence>
<evidence type="ECO:0000256" key="3">
    <source>
        <dbReference type="ARBA" id="ARBA00022448"/>
    </source>
</evidence>
<evidence type="ECO:0000256" key="1">
    <source>
        <dbReference type="ARBA" id="ARBA00004434"/>
    </source>
</evidence>
<dbReference type="AlphaFoldDB" id="A0A4R0RAW2"/>
<reference evidence="12 13" key="1">
    <citation type="submission" date="2018-11" db="EMBL/GenBank/DDBJ databases">
        <title>Genome assembly of Steccherinum ochraceum LE-BIN_3174, the white-rot fungus of the Steccherinaceae family (The Residual Polyporoid clade, Polyporales, Basidiomycota).</title>
        <authorList>
            <person name="Fedorova T.V."/>
            <person name="Glazunova O.A."/>
            <person name="Landesman E.O."/>
            <person name="Moiseenko K.V."/>
            <person name="Psurtseva N.V."/>
            <person name="Savinova O.S."/>
            <person name="Shakhova N.V."/>
            <person name="Tyazhelova T.V."/>
            <person name="Vasina D.V."/>
        </authorList>
    </citation>
    <scope>NUCLEOTIDE SEQUENCE [LARGE SCALE GENOMIC DNA]</scope>
    <source>
        <strain evidence="12 13">LE-BIN_3174</strain>
    </source>
</reference>
<dbReference type="PANTHER" id="PTHR12119">
    <property type="entry name" value="UBIQUINOL-CYTOCHROME C REDUCTASE COMPLEX UBIQUINONE-BINDING PROTEIN QP-C"/>
    <property type="match status" value="1"/>
</dbReference>
<keyword evidence="13" id="KW-1185">Reference proteome</keyword>
<dbReference type="InterPro" id="IPR036642">
    <property type="entry name" value="Cyt_bc1_su8_sf"/>
</dbReference>
<accession>A0A4R0RAW2</accession>
<protein>
    <recommendedName>
        <fullName evidence="11">Cytochrome b-c1 complex subunit 8</fullName>
    </recommendedName>
    <alternativeName>
        <fullName evidence="11">Complex III subunit 8</fullName>
    </alternativeName>
</protein>
<dbReference type="OrthoDB" id="6683853at2759"/>
<dbReference type="Proteomes" id="UP000292702">
    <property type="component" value="Unassembled WGS sequence"/>
</dbReference>
<evidence type="ECO:0000256" key="6">
    <source>
        <dbReference type="ARBA" id="ARBA00022792"/>
    </source>
</evidence>
<dbReference type="PANTHER" id="PTHR12119:SF2">
    <property type="entry name" value="CYTOCHROME B-C1 COMPLEX SUBUNIT 8"/>
    <property type="match status" value="1"/>
</dbReference>
<keyword evidence="8" id="KW-1133">Transmembrane helix</keyword>
<dbReference type="EMBL" id="RWJN01000474">
    <property type="protein sequence ID" value="TCD61369.1"/>
    <property type="molecule type" value="Genomic_DNA"/>
</dbReference>